<dbReference type="KEGG" id="nva:G3M78_07075"/>
<dbReference type="InterPro" id="IPR000873">
    <property type="entry name" value="AMP-dep_synth/lig_dom"/>
</dbReference>
<sequence>MKDQVVLAIDYLKTTVERYPDKTAIVDSGASVSFLQVWNRALHLARWISVRFPDRGLPVAIDLPKSIDAIIALVAVQLSGNIYAPLDPESPPGRKREIFKSLGEFLWLREEAGRITLNDEVYDEAPVQSENLAGLEQALLERLAHGADACPLYIMHTSGTTGRPKGVAISNASVIDYIEWAIETYAVSEAETIGSQAPLCFDNSTLDLYLCFFTGATLHLIPRDTLAFPPLLGEYLESIRINFIFWTPSLISNMLALKIWRSGEVPGLKKILFAGEAMPLSVLRQLRELFPDALLSNLYGPTEATVDTTYWIFGDELESLEATPIGKPCRNHRILLLDDAGHLIERADTPGEICIAGAGVALGYWNEPELTRQAFIANPEPGRCDEIIYKTGDMGYVSGKDALIYLTGRNDGQFKHQGHRIESGEIENALNALEGIAQSCVFYDADSKAIIACYMAVKGYEGPPQRADFKDRLPTYMFPRRFIKVETFPQTVNGKLDRKALREQYNQGRYE</sequence>
<dbReference type="InterPro" id="IPR025110">
    <property type="entry name" value="AMP-bd_C"/>
</dbReference>
<dbReference type="Pfam" id="PF13193">
    <property type="entry name" value="AMP-binding_C"/>
    <property type="match status" value="1"/>
</dbReference>
<dbReference type="InterPro" id="IPR020845">
    <property type="entry name" value="AMP-binding_CS"/>
</dbReference>
<evidence type="ECO:0000259" key="2">
    <source>
        <dbReference type="Pfam" id="PF13193"/>
    </source>
</evidence>
<dbReference type="Proteomes" id="UP000594464">
    <property type="component" value="Chromosome"/>
</dbReference>
<accession>A0A7T0G3B6</accession>
<dbReference type="SUPFAM" id="SSF56801">
    <property type="entry name" value="Acetyl-CoA synthetase-like"/>
    <property type="match status" value="1"/>
</dbReference>
<reference evidence="4" key="1">
    <citation type="submission" date="2020-02" db="EMBL/GenBank/DDBJ databases">
        <title>Genomic and physiological characterization of two novel Nitrospinaceae genera.</title>
        <authorList>
            <person name="Mueller A.J."/>
            <person name="Jung M.-Y."/>
            <person name="Strachan C.R."/>
            <person name="Herbold C.W."/>
            <person name="Kirkegaard R.H."/>
            <person name="Daims H."/>
        </authorList>
    </citation>
    <scope>NUCLEOTIDE SEQUENCE [LARGE SCALE GENOMIC DNA]</scope>
</reference>
<feature type="domain" description="AMP-dependent synthetase/ligase" evidence="1">
    <location>
        <begin position="13"/>
        <end position="365"/>
    </location>
</feature>
<dbReference type="PROSITE" id="PS00455">
    <property type="entry name" value="AMP_BINDING"/>
    <property type="match status" value="1"/>
</dbReference>
<dbReference type="InterPro" id="IPR045851">
    <property type="entry name" value="AMP-bd_C_sf"/>
</dbReference>
<dbReference type="AlphaFoldDB" id="A0A7T0G3B6"/>
<dbReference type="PANTHER" id="PTHR45527">
    <property type="entry name" value="NONRIBOSOMAL PEPTIDE SYNTHETASE"/>
    <property type="match status" value="1"/>
</dbReference>
<dbReference type="Gene3D" id="3.30.300.30">
    <property type="match status" value="1"/>
</dbReference>
<dbReference type="CDD" id="cd05930">
    <property type="entry name" value="A_NRPS"/>
    <property type="match status" value="1"/>
</dbReference>
<feature type="domain" description="AMP-binding enzyme C-terminal" evidence="2">
    <location>
        <begin position="425"/>
        <end position="495"/>
    </location>
</feature>
<evidence type="ECO:0000259" key="1">
    <source>
        <dbReference type="Pfam" id="PF00501"/>
    </source>
</evidence>
<dbReference type="GO" id="GO:0031177">
    <property type="term" value="F:phosphopantetheine binding"/>
    <property type="evidence" value="ECO:0007669"/>
    <property type="project" value="TreeGrafter"/>
</dbReference>
<dbReference type="GO" id="GO:0044550">
    <property type="term" value="P:secondary metabolite biosynthetic process"/>
    <property type="evidence" value="ECO:0007669"/>
    <property type="project" value="TreeGrafter"/>
</dbReference>
<evidence type="ECO:0000313" key="3">
    <source>
        <dbReference type="EMBL" id="QPJ65163.1"/>
    </source>
</evidence>
<name>A0A7T0G3B6_9BACT</name>
<gene>
    <name evidence="3" type="ORF">G3M78_07075</name>
</gene>
<organism evidence="3 4">
    <name type="scientific">Candidatus Nitrohelix vancouverensis</name>
    <dbReference type="NCBI Taxonomy" id="2705534"/>
    <lineage>
        <taxon>Bacteria</taxon>
        <taxon>Pseudomonadati</taxon>
        <taxon>Nitrospinota/Tectimicrobiota group</taxon>
        <taxon>Nitrospinota</taxon>
        <taxon>Nitrospinia</taxon>
        <taxon>Nitrospinales</taxon>
        <taxon>Nitrospinaceae</taxon>
        <taxon>Candidatus Nitrohelix</taxon>
    </lineage>
</organism>
<dbReference type="Pfam" id="PF00501">
    <property type="entry name" value="AMP-binding"/>
    <property type="match status" value="1"/>
</dbReference>
<evidence type="ECO:0000313" key="4">
    <source>
        <dbReference type="Proteomes" id="UP000594464"/>
    </source>
</evidence>
<dbReference type="PANTHER" id="PTHR45527:SF1">
    <property type="entry name" value="FATTY ACID SYNTHASE"/>
    <property type="match status" value="1"/>
</dbReference>
<protein>
    <submittedName>
        <fullName evidence="3">Amino acid adenylation domain-containing protein</fullName>
    </submittedName>
</protein>
<dbReference type="GO" id="GO:0043041">
    <property type="term" value="P:amino acid activation for nonribosomal peptide biosynthetic process"/>
    <property type="evidence" value="ECO:0007669"/>
    <property type="project" value="TreeGrafter"/>
</dbReference>
<dbReference type="EMBL" id="CP048620">
    <property type="protein sequence ID" value="QPJ65163.1"/>
    <property type="molecule type" value="Genomic_DNA"/>
</dbReference>
<dbReference type="GO" id="GO:0005737">
    <property type="term" value="C:cytoplasm"/>
    <property type="evidence" value="ECO:0007669"/>
    <property type="project" value="TreeGrafter"/>
</dbReference>
<proteinExistence type="predicted"/>
<dbReference type="InterPro" id="IPR042099">
    <property type="entry name" value="ANL_N_sf"/>
</dbReference>
<dbReference type="Gene3D" id="3.40.50.12780">
    <property type="entry name" value="N-terminal domain of ligase-like"/>
    <property type="match status" value="1"/>
</dbReference>